<dbReference type="AlphaFoldDB" id="A0A162YXS1"/>
<organism evidence="1 2">
    <name type="scientific">Didymella rabiei</name>
    <name type="common">Chickpea ascochyta blight fungus</name>
    <name type="synonym">Mycosphaerella rabiei</name>
    <dbReference type="NCBI Taxonomy" id="5454"/>
    <lineage>
        <taxon>Eukaryota</taxon>
        <taxon>Fungi</taxon>
        <taxon>Dikarya</taxon>
        <taxon>Ascomycota</taxon>
        <taxon>Pezizomycotina</taxon>
        <taxon>Dothideomycetes</taxon>
        <taxon>Pleosporomycetidae</taxon>
        <taxon>Pleosporales</taxon>
        <taxon>Pleosporineae</taxon>
        <taxon>Didymellaceae</taxon>
        <taxon>Ascochyta</taxon>
    </lineage>
</organism>
<dbReference type="Proteomes" id="UP000076837">
    <property type="component" value="Unassembled WGS sequence"/>
</dbReference>
<comment type="caution">
    <text evidence="1">The sequence shown here is derived from an EMBL/GenBank/DDBJ whole genome shotgun (WGS) entry which is preliminary data.</text>
</comment>
<reference evidence="1 2" key="1">
    <citation type="journal article" date="2016" name="Sci. Rep.">
        <title>Draft genome sequencing and secretome analysis of fungal phytopathogen Ascochyta rabiei provides insight into the necrotrophic effector repertoire.</title>
        <authorList>
            <person name="Verma S."/>
            <person name="Gazara R.K."/>
            <person name="Nizam S."/>
            <person name="Parween S."/>
            <person name="Chattopadhyay D."/>
            <person name="Verma P.K."/>
        </authorList>
    </citation>
    <scope>NUCLEOTIDE SEQUENCE [LARGE SCALE GENOMIC DNA]</scope>
    <source>
        <strain evidence="1 2">ArDII</strain>
    </source>
</reference>
<name>A0A162YXS1_DIDRA</name>
<evidence type="ECO:0000313" key="1">
    <source>
        <dbReference type="EMBL" id="KZM20292.1"/>
    </source>
</evidence>
<gene>
    <name evidence="1" type="ORF">ST47_g8423</name>
</gene>
<evidence type="ECO:0000313" key="2">
    <source>
        <dbReference type="Proteomes" id="UP000076837"/>
    </source>
</evidence>
<keyword evidence="2" id="KW-1185">Reference proteome</keyword>
<sequence length="240" mass="27570">MDAIRRILRLTTKHEEPQRSEDAVDAMSNSMFSHAIMLFSKRLFGPLVPSDLSSDHQALPDYFGSTLPGEGNCLKPENLGFRYLIPRTRACDSPVQQQYRPDEVVVELLWEAENHEERDGGQEIIFIPDNVVHHSVDESCPEDMDFTEVFEVLYCDSVRAVSSTNTKLDHNKYDDDHESVIDEPCCKSFPLAVVRNRAHIEFEVSTELNDEFFSRRNPGKRVDHLPIVYLNLRRTMEGSL</sequence>
<proteinExistence type="predicted"/>
<accession>A0A162YXS1</accession>
<protein>
    <submittedName>
        <fullName evidence="1">Uncharacterized protein</fullName>
    </submittedName>
</protein>
<dbReference type="EMBL" id="JYNV01000281">
    <property type="protein sequence ID" value="KZM20292.1"/>
    <property type="molecule type" value="Genomic_DNA"/>
</dbReference>